<dbReference type="Proteomes" id="UP000809349">
    <property type="component" value="Unassembled WGS sequence"/>
</dbReference>
<dbReference type="PROSITE" id="PS51257">
    <property type="entry name" value="PROKAR_LIPOPROTEIN"/>
    <property type="match status" value="1"/>
</dbReference>
<evidence type="ECO:0000313" key="2">
    <source>
        <dbReference type="EMBL" id="MBZ2207378.1"/>
    </source>
</evidence>
<proteinExistence type="predicted"/>
<keyword evidence="3" id="KW-1185">Reference proteome</keyword>
<protein>
    <recommendedName>
        <fullName evidence="4">Lipoprotein</fullName>
    </recommendedName>
</protein>
<reference evidence="2 3" key="1">
    <citation type="submission" date="2021-01" db="EMBL/GenBank/DDBJ databases">
        <authorList>
            <person name="Ruan W."/>
            <person name="Khan S.A."/>
            <person name="Jeon C.O."/>
        </authorList>
    </citation>
    <scope>NUCLEOTIDE SEQUENCE [LARGE SCALE GENOMIC DNA]</scope>
    <source>
        <strain evidence="2 3">R798</strain>
    </source>
</reference>
<dbReference type="EMBL" id="JAFBIL020000003">
    <property type="protein sequence ID" value="MBZ2207378.1"/>
    <property type="molecule type" value="Genomic_DNA"/>
</dbReference>
<sequence>MKLRSILVAGAVASASLLAACGGSSLDEQTPQILTTFASSVDGWQGAYADYDAATEPTDVVWQTRALPLPLSGNAYYTGGTNRSDDLFIYSKKKFGGYKPSSQYKLSFEIEIVTNQSSGCVGVGGAPGESVYVVAGAAPSEPKTVLANGSYVVNLDRGNQATPGPASQVLGNVANTVPDCGPQVYQPKILKSSAPLTVKSDASGNIWIYFGIDSGFEAKSTVFYKSIKVAVAPMP</sequence>
<name>A0ABS7SQ02_9BURK</name>
<feature type="chain" id="PRO_5045758094" description="Lipoprotein" evidence="1">
    <location>
        <begin position="20"/>
        <end position="235"/>
    </location>
</feature>
<evidence type="ECO:0000313" key="3">
    <source>
        <dbReference type="Proteomes" id="UP000809349"/>
    </source>
</evidence>
<dbReference type="RefSeq" id="WP_223467867.1">
    <property type="nucleotide sequence ID" value="NZ_JAFBIL020000003.1"/>
</dbReference>
<gene>
    <name evidence="2" type="ORF">I4X03_008910</name>
</gene>
<feature type="signal peptide" evidence="1">
    <location>
        <begin position="1"/>
        <end position="19"/>
    </location>
</feature>
<accession>A0ABS7SQ02</accession>
<reference evidence="2 3" key="2">
    <citation type="submission" date="2021-08" db="EMBL/GenBank/DDBJ databases">
        <title>Massilia sp. R798.</title>
        <authorList>
            <person name="Baek J.H."/>
            <person name="Jung H.S."/>
            <person name="Kim K.R."/>
            <person name="Jeon C.O."/>
        </authorList>
    </citation>
    <scope>NUCLEOTIDE SEQUENCE [LARGE SCALE GENOMIC DNA]</scope>
    <source>
        <strain evidence="2 3">R798</strain>
    </source>
</reference>
<evidence type="ECO:0008006" key="4">
    <source>
        <dbReference type="Google" id="ProtNLM"/>
    </source>
</evidence>
<keyword evidence="1" id="KW-0732">Signal</keyword>
<comment type="caution">
    <text evidence="2">The sequence shown here is derived from an EMBL/GenBank/DDBJ whole genome shotgun (WGS) entry which is preliminary data.</text>
</comment>
<evidence type="ECO:0000256" key="1">
    <source>
        <dbReference type="SAM" id="SignalP"/>
    </source>
</evidence>
<organism evidence="2 3">
    <name type="scientific">Massilia soli</name>
    <dbReference type="NCBI Taxonomy" id="2792854"/>
    <lineage>
        <taxon>Bacteria</taxon>
        <taxon>Pseudomonadati</taxon>
        <taxon>Pseudomonadota</taxon>
        <taxon>Betaproteobacteria</taxon>
        <taxon>Burkholderiales</taxon>
        <taxon>Oxalobacteraceae</taxon>
        <taxon>Telluria group</taxon>
        <taxon>Massilia</taxon>
    </lineage>
</organism>